<keyword evidence="3" id="KW-1185">Reference proteome</keyword>
<sequence>MHCSMFSARPGRDRPSTSSTSPLGPCSVPRSSFPSVTSSLWVPGLYRYRRQPAHSVVPSAHMSTLSDALQRVLCQARARPPLNVRYKSPRAVLRTSVLVRQRYFLIVGAGPALTSPAKRTLRRAPSAHRRFNRCTAAYSPPGWGETTLQRPLQVPQGCALCLVPCSPALLPRCECRAGTDTAGGPLIPLRPQRTRALYPMHCSVFSARPGGDRPSMSYTSPLGQISVPRSSFPGVTSSLWVLGPHRHRAPCRTLSTHGRFIQCTAACSLPSRARSPFNVLLWQAPEQPAGSHRHTSPRPRRCQQAPRYQLQRGPPRSGIGLPLVPLDPWCPRVPTHQVDGPRKWAIFKD</sequence>
<feature type="region of interest" description="Disordered" evidence="1">
    <location>
        <begin position="286"/>
        <end position="317"/>
    </location>
</feature>
<evidence type="ECO:0000313" key="3">
    <source>
        <dbReference type="Proteomes" id="UP001066276"/>
    </source>
</evidence>
<feature type="compositionally biased region" description="Basic residues" evidence="1">
    <location>
        <begin position="291"/>
        <end position="301"/>
    </location>
</feature>
<name>A0AAV7T3Y6_PLEWA</name>
<dbReference type="Proteomes" id="UP001066276">
    <property type="component" value="Chromosome 4_1"/>
</dbReference>
<organism evidence="2 3">
    <name type="scientific">Pleurodeles waltl</name>
    <name type="common">Iberian ribbed newt</name>
    <dbReference type="NCBI Taxonomy" id="8319"/>
    <lineage>
        <taxon>Eukaryota</taxon>
        <taxon>Metazoa</taxon>
        <taxon>Chordata</taxon>
        <taxon>Craniata</taxon>
        <taxon>Vertebrata</taxon>
        <taxon>Euteleostomi</taxon>
        <taxon>Amphibia</taxon>
        <taxon>Batrachia</taxon>
        <taxon>Caudata</taxon>
        <taxon>Salamandroidea</taxon>
        <taxon>Salamandridae</taxon>
        <taxon>Pleurodelinae</taxon>
        <taxon>Pleurodeles</taxon>
    </lineage>
</organism>
<gene>
    <name evidence="2" type="ORF">NDU88_003053</name>
</gene>
<dbReference type="EMBL" id="JANPWB010000007">
    <property type="protein sequence ID" value="KAJ1171183.1"/>
    <property type="molecule type" value="Genomic_DNA"/>
</dbReference>
<reference evidence="2" key="1">
    <citation type="journal article" date="2022" name="bioRxiv">
        <title>Sequencing and chromosome-scale assembly of the giantPleurodeles waltlgenome.</title>
        <authorList>
            <person name="Brown T."/>
            <person name="Elewa A."/>
            <person name="Iarovenko S."/>
            <person name="Subramanian E."/>
            <person name="Araus A.J."/>
            <person name="Petzold A."/>
            <person name="Susuki M."/>
            <person name="Suzuki K.-i.T."/>
            <person name="Hayashi T."/>
            <person name="Toyoda A."/>
            <person name="Oliveira C."/>
            <person name="Osipova E."/>
            <person name="Leigh N.D."/>
            <person name="Simon A."/>
            <person name="Yun M.H."/>
        </authorList>
    </citation>
    <scope>NUCLEOTIDE SEQUENCE</scope>
    <source>
        <strain evidence="2">20211129_DDA</strain>
        <tissue evidence="2">Liver</tissue>
    </source>
</reference>
<feature type="region of interest" description="Disordered" evidence="1">
    <location>
        <begin position="1"/>
        <end position="33"/>
    </location>
</feature>
<comment type="caution">
    <text evidence="2">The sequence shown here is derived from an EMBL/GenBank/DDBJ whole genome shotgun (WGS) entry which is preliminary data.</text>
</comment>
<accession>A0AAV7T3Y6</accession>
<dbReference type="AlphaFoldDB" id="A0AAV7T3Y6"/>
<proteinExistence type="predicted"/>
<protein>
    <submittedName>
        <fullName evidence="2">Uncharacterized protein</fullName>
    </submittedName>
</protein>
<evidence type="ECO:0000256" key="1">
    <source>
        <dbReference type="SAM" id="MobiDB-lite"/>
    </source>
</evidence>
<evidence type="ECO:0000313" key="2">
    <source>
        <dbReference type="EMBL" id="KAJ1171183.1"/>
    </source>
</evidence>